<reference evidence="3 4" key="1">
    <citation type="submission" date="2017-03" db="EMBL/GenBank/DDBJ databases">
        <title>Genome sequence of Sphingomonas dokdonensis DSM 21029.</title>
        <authorList>
            <person name="Poehlein A."/>
            <person name="Wuebbeler J.H."/>
            <person name="Steinbuechel A."/>
            <person name="Daniel R."/>
        </authorList>
    </citation>
    <scope>NUCLEOTIDE SEQUENCE [LARGE SCALE GENOMIC DNA]</scope>
    <source>
        <strain evidence="3 4">DSM 21029</strain>
    </source>
</reference>
<dbReference type="RefSeq" id="WP_245829410.1">
    <property type="nucleotide sequence ID" value="NZ_NBBI01000004.1"/>
</dbReference>
<protein>
    <recommendedName>
        <fullName evidence="2">DUF5681 domain-containing protein</fullName>
    </recommendedName>
</protein>
<dbReference type="Proteomes" id="UP000197290">
    <property type="component" value="Unassembled WGS sequence"/>
</dbReference>
<dbReference type="AlphaFoldDB" id="A0A245ZHL9"/>
<sequence length="174" mass="18344">MSEAQTYYPPPWLDGAQAAVSLPVQPQSAPQPPALPKPASRAWTPGMRSPNPAGRPRGIVDKRAKIAQRMLADAESIVSALVEKALEGEVGAASLILARVLPALRSQAEKVTFDFDPTAPVATQVEQVLAAIAGGVVAPDVGRQIIEAIGALSSIRATDELEKRLAALEQERRA</sequence>
<gene>
    <name evidence="3" type="ORF">SPDO_22220</name>
</gene>
<evidence type="ECO:0000259" key="2">
    <source>
        <dbReference type="Pfam" id="PF18932"/>
    </source>
</evidence>
<dbReference type="EMBL" id="NBBI01000004">
    <property type="protein sequence ID" value="OWK29241.1"/>
    <property type="molecule type" value="Genomic_DNA"/>
</dbReference>
<feature type="region of interest" description="Disordered" evidence="1">
    <location>
        <begin position="19"/>
        <end position="58"/>
    </location>
</feature>
<feature type="domain" description="DUF5681" evidence="2">
    <location>
        <begin position="42"/>
        <end position="101"/>
    </location>
</feature>
<proteinExistence type="predicted"/>
<dbReference type="Pfam" id="PF18932">
    <property type="entry name" value="DUF5681"/>
    <property type="match status" value="1"/>
</dbReference>
<evidence type="ECO:0000313" key="4">
    <source>
        <dbReference type="Proteomes" id="UP000197290"/>
    </source>
</evidence>
<keyword evidence="4" id="KW-1185">Reference proteome</keyword>
<accession>A0A245ZHL9</accession>
<evidence type="ECO:0000256" key="1">
    <source>
        <dbReference type="SAM" id="MobiDB-lite"/>
    </source>
</evidence>
<organism evidence="3 4">
    <name type="scientific">Sphingomonas dokdonensis</name>
    <dbReference type="NCBI Taxonomy" id="344880"/>
    <lineage>
        <taxon>Bacteria</taxon>
        <taxon>Pseudomonadati</taxon>
        <taxon>Pseudomonadota</taxon>
        <taxon>Alphaproteobacteria</taxon>
        <taxon>Sphingomonadales</taxon>
        <taxon>Sphingomonadaceae</taxon>
        <taxon>Sphingomonas</taxon>
    </lineage>
</organism>
<name>A0A245ZHL9_9SPHN</name>
<dbReference type="InterPro" id="IPR043736">
    <property type="entry name" value="DUF5681"/>
</dbReference>
<comment type="caution">
    <text evidence="3">The sequence shown here is derived from an EMBL/GenBank/DDBJ whole genome shotgun (WGS) entry which is preliminary data.</text>
</comment>
<evidence type="ECO:0000313" key="3">
    <source>
        <dbReference type="EMBL" id="OWK29241.1"/>
    </source>
</evidence>